<dbReference type="SUPFAM" id="SSF51695">
    <property type="entry name" value="PLC-like phosphodiesterases"/>
    <property type="match status" value="1"/>
</dbReference>
<protein>
    <submittedName>
        <fullName evidence="3">Glycerophosphoryl diester phosphodiesterase</fullName>
    </submittedName>
</protein>
<sequence>MWFIFLNKSHINYLYQKFRDFVFNYLNYIMKNFILGLAVLSTVLMKAQTQIIAHRGYFQAQPPTTENSITSLENAQKLKVYGSEFDVRMTKDGVLVINHDEHHGKMEISEASFKELEALKLSNGEKFPTLKDYLKQGKKDPSVKLIVEIKPAKTPEIENEITQKTIKMIKDMKLESQSEFISFSLNICKEIKKLAPAFKVQYLNGELSPEQIKKEGLDGMDYHYSVFQKNPTWISEAKTLGLITNSWTVNDVAVYDELKKQGIGFVTTNIPEQLKDK</sequence>
<dbReference type="EMBL" id="FTNZ01000013">
    <property type="protein sequence ID" value="SIS61399.1"/>
    <property type="molecule type" value="Genomic_DNA"/>
</dbReference>
<dbReference type="PROSITE" id="PS51704">
    <property type="entry name" value="GP_PDE"/>
    <property type="match status" value="1"/>
</dbReference>
<dbReference type="Gene3D" id="3.20.20.190">
    <property type="entry name" value="Phosphatidylinositol (PI) phosphodiesterase"/>
    <property type="match status" value="1"/>
</dbReference>
<feature type="transmembrane region" description="Helical" evidence="1">
    <location>
        <begin position="25"/>
        <end position="45"/>
    </location>
</feature>
<dbReference type="GO" id="GO:0006629">
    <property type="term" value="P:lipid metabolic process"/>
    <property type="evidence" value="ECO:0007669"/>
    <property type="project" value="InterPro"/>
</dbReference>
<dbReference type="GO" id="GO:0008081">
    <property type="term" value="F:phosphoric diester hydrolase activity"/>
    <property type="evidence" value="ECO:0007669"/>
    <property type="project" value="InterPro"/>
</dbReference>
<gene>
    <name evidence="3" type="ORF">SAMN05421768_11313</name>
</gene>
<evidence type="ECO:0000259" key="2">
    <source>
        <dbReference type="PROSITE" id="PS51704"/>
    </source>
</evidence>
<dbReference type="Proteomes" id="UP000186106">
    <property type="component" value="Unassembled WGS sequence"/>
</dbReference>
<evidence type="ECO:0000313" key="3">
    <source>
        <dbReference type="EMBL" id="SIS61399.1"/>
    </source>
</evidence>
<feature type="domain" description="GP-PDE" evidence="2">
    <location>
        <begin position="49"/>
        <end position="277"/>
    </location>
</feature>
<dbReference type="InterPro" id="IPR017946">
    <property type="entry name" value="PLC-like_Pdiesterase_TIM-brl"/>
</dbReference>
<reference evidence="3 4" key="1">
    <citation type="submission" date="2017-01" db="EMBL/GenBank/DDBJ databases">
        <authorList>
            <person name="Mah S.A."/>
            <person name="Swanson W.J."/>
            <person name="Moy G.W."/>
            <person name="Vacquier V.D."/>
        </authorList>
    </citation>
    <scope>NUCLEOTIDE SEQUENCE [LARGE SCALE GENOMIC DNA]</scope>
    <source>
        <strain evidence="3 4">DSM 16927</strain>
    </source>
</reference>
<dbReference type="Pfam" id="PF03009">
    <property type="entry name" value="GDPD"/>
    <property type="match status" value="1"/>
</dbReference>
<keyword evidence="1" id="KW-0812">Transmembrane</keyword>
<dbReference type="InterPro" id="IPR030395">
    <property type="entry name" value="GP_PDE_dom"/>
</dbReference>
<organism evidence="3 4">
    <name type="scientific">Chryseobacterium joostei</name>
    <dbReference type="NCBI Taxonomy" id="112234"/>
    <lineage>
        <taxon>Bacteria</taxon>
        <taxon>Pseudomonadati</taxon>
        <taxon>Bacteroidota</taxon>
        <taxon>Flavobacteriia</taxon>
        <taxon>Flavobacteriales</taxon>
        <taxon>Weeksellaceae</taxon>
        <taxon>Chryseobacterium group</taxon>
        <taxon>Chryseobacterium</taxon>
    </lineage>
</organism>
<keyword evidence="1" id="KW-0472">Membrane</keyword>
<dbReference type="PANTHER" id="PTHR46211">
    <property type="entry name" value="GLYCEROPHOSPHORYL DIESTER PHOSPHODIESTERASE"/>
    <property type="match status" value="1"/>
</dbReference>
<dbReference type="AlphaFoldDB" id="A0A1N7KIM3"/>
<proteinExistence type="predicted"/>
<accession>A0A1N7KIM3</accession>
<evidence type="ECO:0000313" key="4">
    <source>
        <dbReference type="Proteomes" id="UP000186106"/>
    </source>
</evidence>
<name>A0A1N7KIM3_9FLAO</name>
<keyword evidence="1" id="KW-1133">Transmembrane helix</keyword>
<evidence type="ECO:0000256" key="1">
    <source>
        <dbReference type="SAM" id="Phobius"/>
    </source>
</evidence>
<dbReference type="PANTHER" id="PTHR46211:SF1">
    <property type="entry name" value="GLYCEROPHOSPHODIESTER PHOSPHODIESTERASE, CYTOPLASMIC"/>
    <property type="match status" value="1"/>
</dbReference>
<dbReference type="STRING" id="112234.SAMN05421768_11313"/>